<dbReference type="OrthoDB" id="168550at2157"/>
<dbReference type="AlphaFoldDB" id="A0A0F7PD54"/>
<dbReference type="PANTHER" id="PTHR21346:SF10">
    <property type="entry name" value="TRANSMEMBRANE PROTEIN"/>
    <property type="match status" value="1"/>
</dbReference>
<reference evidence="9" key="2">
    <citation type="submission" date="2015-05" db="EMBL/GenBank/DDBJ databases">
        <title>Complete genome sequence of Halanaeroarchaeum sulfurireducens type strain M27-SA2, a sulfate-reducer haloarchaeon from marine anoxic lake Medee.</title>
        <authorList>
            <person name="Messina E."/>
            <person name="Kublanov I.V."/>
            <person name="Toshchakov S."/>
            <person name="Arcadi E."/>
            <person name="La Spada G."/>
            <person name="La Cono V."/>
            <person name="Yakimov M.M."/>
        </authorList>
    </citation>
    <scope>NUCLEOTIDE SEQUENCE [LARGE SCALE GENOMIC DNA]</scope>
    <source>
        <strain evidence="9">M27-SA2</strain>
    </source>
</reference>
<keyword evidence="3 6" id="KW-0812">Transmembrane</keyword>
<keyword evidence="4 6" id="KW-1133">Transmembrane helix</keyword>
<dbReference type="PANTHER" id="PTHR21346">
    <property type="entry name" value="FUN14 DOMAIN CONTAINING"/>
    <property type="match status" value="1"/>
</dbReference>
<evidence type="ECO:0000256" key="2">
    <source>
        <dbReference type="ARBA" id="ARBA00009160"/>
    </source>
</evidence>
<feature type="transmembrane region" description="Helical" evidence="6">
    <location>
        <begin position="81"/>
        <end position="103"/>
    </location>
</feature>
<dbReference type="Pfam" id="PF04930">
    <property type="entry name" value="FUN14"/>
    <property type="match status" value="1"/>
</dbReference>
<comment type="subcellular location">
    <subcellularLocation>
        <location evidence="1">Membrane</location>
    </subcellularLocation>
</comment>
<dbReference type="RefSeq" id="WP_050048770.1">
    <property type="nucleotide sequence ID" value="NZ_CP008874.1"/>
</dbReference>
<dbReference type="EMBL" id="CP011564">
    <property type="protein sequence ID" value="ALG82474.1"/>
    <property type="molecule type" value="Genomic_DNA"/>
</dbReference>
<dbReference type="KEGG" id="hsf:HLASA_1589"/>
<reference evidence="7 10" key="1">
    <citation type="journal article" date="2015" name="ISME J.">
        <title>Elemental sulfur and acetate can support life of a novel strictly anaerobic haloarchaeon.</title>
        <authorList>
            <person name="Sorokin D.Y."/>
            <person name="Kublanov I.V."/>
            <person name="Gavrilov S.N."/>
            <person name="Rojo D."/>
            <person name="Roman P."/>
            <person name="Golyshin P.N."/>
            <person name="Slepak V.Z."/>
            <person name="Smedile F."/>
            <person name="Ferrer M."/>
            <person name="Messina E."/>
            <person name="La Cono V."/>
            <person name="Yakimov M.M."/>
        </authorList>
    </citation>
    <scope>NUCLEOTIDE SEQUENCE [LARGE SCALE GENOMIC DNA]</scope>
    <source>
        <strain evidence="7 10">HSR2</strain>
    </source>
</reference>
<dbReference type="Proteomes" id="UP000069906">
    <property type="component" value="Chromosome"/>
</dbReference>
<dbReference type="GO" id="GO:0016020">
    <property type="term" value="C:membrane"/>
    <property type="evidence" value="ECO:0007669"/>
    <property type="project" value="UniProtKB-SubCell"/>
</dbReference>
<evidence type="ECO:0000313" key="9">
    <source>
        <dbReference type="Proteomes" id="UP000060390"/>
    </source>
</evidence>
<evidence type="ECO:0000256" key="4">
    <source>
        <dbReference type="ARBA" id="ARBA00022989"/>
    </source>
</evidence>
<evidence type="ECO:0000256" key="3">
    <source>
        <dbReference type="ARBA" id="ARBA00022692"/>
    </source>
</evidence>
<dbReference type="EMBL" id="CP008874">
    <property type="protein sequence ID" value="AKH98080.1"/>
    <property type="molecule type" value="Genomic_DNA"/>
</dbReference>
<evidence type="ECO:0000256" key="5">
    <source>
        <dbReference type="ARBA" id="ARBA00023136"/>
    </source>
</evidence>
<proteinExistence type="inferred from homology"/>
<organism evidence="7 10">
    <name type="scientific">Halanaeroarchaeum sulfurireducens</name>
    <dbReference type="NCBI Taxonomy" id="1604004"/>
    <lineage>
        <taxon>Archaea</taxon>
        <taxon>Methanobacteriati</taxon>
        <taxon>Methanobacteriota</taxon>
        <taxon>Stenosarchaea group</taxon>
        <taxon>Halobacteria</taxon>
        <taxon>Halobacteriales</taxon>
        <taxon>Halobacteriaceae</taxon>
        <taxon>Halanaeroarchaeum</taxon>
    </lineage>
</organism>
<dbReference type="HOGENOM" id="CLU_095425_1_1_2"/>
<name>A0A0F7PD54_9EURY</name>
<protein>
    <submittedName>
        <fullName evidence="7">FUN14 family protein</fullName>
    </submittedName>
</protein>
<evidence type="ECO:0000256" key="1">
    <source>
        <dbReference type="ARBA" id="ARBA00004370"/>
    </source>
</evidence>
<reference evidence="8 9" key="3">
    <citation type="journal article" date="2016" name="Stand. Genomic Sci.">
        <title>Complete genome sequence of 'Halanaeroarchaeum sulfurireducens' M27-SA2, a sulfur-reducing and acetate-oxidizing haloarchaeon from the deep-sea hypersaline anoxic lake Medee.</title>
        <authorList>
            <person name="Messina E."/>
            <person name="Sorokin D.Y."/>
            <person name="Kublanov I.V."/>
            <person name="Toshchakov S."/>
            <person name="Lopatina A."/>
            <person name="Arcadi E."/>
            <person name="Smedile F."/>
            <person name="La Spada G."/>
            <person name="La Cono V."/>
            <person name="Yakimov M.M."/>
        </authorList>
    </citation>
    <scope>NUCLEOTIDE SEQUENCE [LARGE SCALE GENOMIC DNA]</scope>
    <source>
        <strain evidence="8 9">M27-SA2</strain>
    </source>
</reference>
<feature type="transmembrane region" description="Helical" evidence="6">
    <location>
        <begin position="6"/>
        <end position="24"/>
    </location>
</feature>
<accession>A0A0F7PD54</accession>
<evidence type="ECO:0000256" key="6">
    <source>
        <dbReference type="SAM" id="Phobius"/>
    </source>
</evidence>
<evidence type="ECO:0000313" key="7">
    <source>
        <dbReference type="EMBL" id="AKH98080.1"/>
    </source>
</evidence>
<evidence type="ECO:0000313" key="10">
    <source>
        <dbReference type="Proteomes" id="UP000069906"/>
    </source>
</evidence>
<keyword evidence="10" id="KW-1185">Reference proteome</keyword>
<feature type="transmembrane region" description="Helical" evidence="6">
    <location>
        <begin position="31"/>
        <end position="49"/>
    </location>
</feature>
<comment type="similarity">
    <text evidence="2">Belongs to the FUN14 family.</text>
</comment>
<dbReference type="InterPro" id="IPR007014">
    <property type="entry name" value="FUN14"/>
</dbReference>
<dbReference type="KEGG" id="hsu:HLASF_1602"/>
<dbReference type="PATRIC" id="fig|1604004.4.peg.1676"/>
<dbReference type="Proteomes" id="UP000060390">
    <property type="component" value="Chromosome"/>
</dbReference>
<sequence length="106" mass="11105">MPLDVNLSSLGLELGTGAVIGFIIGYAFKMVAKILAVIVGLELALFRFLESRGILTVQWDRLSGGLLEATDVATASQPPSWMTSIISTLSIGAGFTGGFLIGFKKG</sequence>
<dbReference type="GeneID" id="26010927"/>
<evidence type="ECO:0000313" key="8">
    <source>
        <dbReference type="EMBL" id="ALG82474.1"/>
    </source>
</evidence>
<keyword evidence="5 6" id="KW-0472">Membrane</keyword>
<gene>
    <name evidence="8" type="ORF">HLASA_1589</name>
    <name evidence="7" type="ORF">HLASF_1602</name>
</gene>